<dbReference type="InterPro" id="IPR040079">
    <property type="entry name" value="Glutathione_S-Trfase"/>
</dbReference>
<dbReference type="Gene3D" id="3.40.30.10">
    <property type="entry name" value="Glutaredoxin"/>
    <property type="match status" value="1"/>
</dbReference>
<dbReference type="AlphaFoldDB" id="A0A8A4TLM6"/>
<dbReference type="PANTHER" id="PTHR42673">
    <property type="entry name" value="MALEYLACETOACETATE ISOMERASE"/>
    <property type="match status" value="1"/>
</dbReference>
<dbReference type="Pfam" id="PF13410">
    <property type="entry name" value="GST_C_2"/>
    <property type="match status" value="1"/>
</dbReference>
<dbReference type="Proteomes" id="UP000663929">
    <property type="component" value="Chromosome"/>
</dbReference>
<dbReference type="RefSeq" id="WP_237379643.1">
    <property type="nucleotide sequence ID" value="NZ_CP071793.1"/>
</dbReference>
<evidence type="ECO:0000313" key="3">
    <source>
        <dbReference type="Proteomes" id="UP000663929"/>
    </source>
</evidence>
<dbReference type="PANTHER" id="PTHR42673:SF4">
    <property type="entry name" value="MALEYLACETOACETATE ISOMERASE"/>
    <property type="match status" value="1"/>
</dbReference>
<dbReference type="PROSITE" id="PS50404">
    <property type="entry name" value="GST_NTER"/>
    <property type="match status" value="1"/>
</dbReference>
<accession>A0A8A4TLM6</accession>
<dbReference type="GO" id="GO:0006559">
    <property type="term" value="P:L-phenylalanine catabolic process"/>
    <property type="evidence" value="ECO:0007669"/>
    <property type="project" value="TreeGrafter"/>
</dbReference>
<dbReference type="GO" id="GO:0004364">
    <property type="term" value="F:glutathione transferase activity"/>
    <property type="evidence" value="ECO:0007669"/>
    <property type="project" value="TreeGrafter"/>
</dbReference>
<keyword evidence="3" id="KW-1185">Reference proteome</keyword>
<dbReference type="InterPro" id="IPR004045">
    <property type="entry name" value="Glutathione_S-Trfase_N"/>
</dbReference>
<feature type="domain" description="GST N-terminal" evidence="1">
    <location>
        <begin position="5"/>
        <end position="85"/>
    </location>
</feature>
<organism evidence="2 3">
    <name type="scientific">Sulfidibacter corallicola</name>
    <dbReference type="NCBI Taxonomy" id="2818388"/>
    <lineage>
        <taxon>Bacteria</taxon>
        <taxon>Pseudomonadati</taxon>
        <taxon>Acidobacteriota</taxon>
        <taxon>Holophagae</taxon>
        <taxon>Acanthopleuribacterales</taxon>
        <taxon>Acanthopleuribacteraceae</taxon>
        <taxon>Sulfidibacter</taxon>
    </lineage>
</organism>
<dbReference type="GO" id="GO:0006749">
    <property type="term" value="P:glutathione metabolic process"/>
    <property type="evidence" value="ECO:0007669"/>
    <property type="project" value="TreeGrafter"/>
</dbReference>
<dbReference type="CDD" id="cd03043">
    <property type="entry name" value="GST_N_1"/>
    <property type="match status" value="1"/>
</dbReference>
<proteinExistence type="predicted"/>
<dbReference type="GO" id="GO:0016034">
    <property type="term" value="F:maleylacetoacetate isomerase activity"/>
    <property type="evidence" value="ECO:0007669"/>
    <property type="project" value="TreeGrafter"/>
</dbReference>
<protein>
    <submittedName>
        <fullName evidence="2">Glutathione S-transferase family protein</fullName>
    </submittedName>
</protein>
<dbReference type="InterPro" id="IPR036249">
    <property type="entry name" value="Thioredoxin-like_sf"/>
</dbReference>
<dbReference type="Gene3D" id="1.20.1050.10">
    <property type="match status" value="1"/>
</dbReference>
<dbReference type="EMBL" id="CP071793">
    <property type="protein sequence ID" value="QTD50012.1"/>
    <property type="molecule type" value="Genomic_DNA"/>
</dbReference>
<dbReference type="Pfam" id="PF13409">
    <property type="entry name" value="GST_N_2"/>
    <property type="match status" value="1"/>
</dbReference>
<evidence type="ECO:0000313" key="2">
    <source>
        <dbReference type="EMBL" id="QTD50012.1"/>
    </source>
</evidence>
<name>A0A8A4TLM6_SULCO</name>
<reference evidence="2" key="1">
    <citation type="submission" date="2021-03" db="EMBL/GenBank/DDBJ databases">
        <title>Acanthopleuribacteraceae sp. M133.</title>
        <authorList>
            <person name="Wang G."/>
        </authorList>
    </citation>
    <scope>NUCLEOTIDE SEQUENCE</scope>
    <source>
        <strain evidence="2">M133</strain>
    </source>
</reference>
<dbReference type="SUPFAM" id="SSF47616">
    <property type="entry name" value="GST C-terminal domain-like"/>
    <property type="match status" value="1"/>
</dbReference>
<evidence type="ECO:0000259" key="1">
    <source>
        <dbReference type="PROSITE" id="PS50404"/>
    </source>
</evidence>
<dbReference type="CDD" id="cd03194">
    <property type="entry name" value="GST_C_3"/>
    <property type="match status" value="1"/>
</dbReference>
<sequence>MQAQPLLIIGNYNYSSWSLRPWLLMRHYDVPFQVERLLLGTDSFHCEVRKYSPSGKVPALVHGEIDIWDSLAICEYVTETFDQVKGWPSDVRTRAEARAVAAEMHSGFLTLRTLMPMNVRQTLAPRGPNAELQAEIDRICQLWRDLRKAHGASGPFLFGPHLTIADAMYAPVVYRFISYQTELDSVCREYVNHMKGLPAMREWREASLAETEVLSIYEENEG</sequence>
<dbReference type="InterPro" id="IPR036282">
    <property type="entry name" value="Glutathione-S-Trfase_C_sf"/>
</dbReference>
<dbReference type="KEGG" id="scor:J3U87_30890"/>
<dbReference type="SUPFAM" id="SSF52833">
    <property type="entry name" value="Thioredoxin-like"/>
    <property type="match status" value="1"/>
</dbReference>
<gene>
    <name evidence="2" type="ORF">J3U87_30890</name>
</gene>
<dbReference type="SFLD" id="SFLDS00019">
    <property type="entry name" value="Glutathione_Transferase_(cytos"/>
    <property type="match status" value="1"/>
</dbReference>